<dbReference type="SUPFAM" id="SSF54534">
    <property type="entry name" value="FKBP-like"/>
    <property type="match status" value="1"/>
</dbReference>
<evidence type="ECO:0000259" key="6">
    <source>
        <dbReference type="PROSITE" id="PS50059"/>
    </source>
</evidence>
<dbReference type="InterPro" id="IPR001179">
    <property type="entry name" value="PPIase_FKBP_dom"/>
</dbReference>
<keyword evidence="4 5" id="KW-0413">Isomerase</keyword>
<protein>
    <recommendedName>
        <fullName evidence="2 5">peptidylprolyl isomerase</fullName>
        <ecNumber evidence="2 5">5.2.1.8</ecNumber>
    </recommendedName>
</protein>
<proteinExistence type="predicted"/>
<dbReference type="PROSITE" id="PS50059">
    <property type="entry name" value="FKBP_PPIASE"/>
    <property type="match status" value="1"/>
</dbReference>
<dbReference type="Gene3D" id="3.10.50.40">
    <property type="match status" value="1"/>
</dbReference>
<gene>
    <name evidence="7" type="ORF">RGQ29_026534</name>
</gene>
<dbReference type="EC" id="5.2.1.8" evidence="2 5"/>
<dbReference type="InterPro" id="IPR046357">
    <property type="entry name" value="PPIase_dom_sf"/>
</dbReference>
<accession>A0AAN7EM38</accession>
<evidence type="ECO:0000256" key="2">
    <source>
        <dbReference type="ARBA" id="ARBA00013194"/>
    </source>
</evidence>
<keyword evidence="8" id="KW-1185">Reference proteome</keyword>
<organism evidence="7 8">
    <name type="scientific">Quercus rubra</name>
    <name type="common">Northern red oak</name>
    <name type="synonym">Quercus borealis</name>
    <dbReference type="NCBI Taxonomy" id="3512"/>
    <lineage>
        <taxon>Eukaryota</taxon>
        <taxon>Viridiplantae</taxon>
        <taxon>Streptophyta</taxon>
        <taxon>Embryophyta</taxon>
        <taxon>Tracheophyta</taxon>
        <taxon>Spermatophyta</taxon>
        <taxon>Magnoliopsida</taxon>
        <taxon>eudicotyledons</taxon>
        <taxon>Gunneridae</taxon>
        <taxon>Pentapetalae</taxon>
        <taxon>rosids</taxon>
        <taxon>fabids</taxon>
        <taxon>Fagales</taxon>
        <taxon>Fagaceae</taxon>
        <taxon>Quercus</taxon>
    </lineage>
</organism>
<evidence type="ECO:0000256" key="4">
    <source>
        <dbReference type="ARBA" id="ARBA00023235"/>
    </source>
</evidence>
<dbReference type="PANTHER" id="PTHR43811:SF26">
    <property type="entry name" value="PEPTIDYL-PROLYL CIS-TRANS ISOMERASE FKBP16-1, CHLOROPLASTIC"/>
    <property type="match status" value="1"/>
</dbReference>
<dbReference type="PANTHER" id="PTHR43811">
    <property type="entry name" value="FKBP-TYPE PEPTIDYL-PROLYL CIS-TRANS ISOMERASE FKPA"/>
    <property type="match status" value="1"/>
</dbReference>
<name>A0AAN7EM38_QUERU</name>
<evidence type="ECO:0000313" key="8">
    <source>
        <dbReference type="Proteomes" id="UP001324115"/>
    </source>
</evidence>
<reference evidence="7 8" key="1">
    <citation type="journal article" date="2023" name="G3 (Bethesda)">
        <title>A haplotype-resolved chromosome-scale genome for Quercus rubra L. provides insights into the genetics of adaptive traits for red oak species.</title>
        <authorList>
            <person name="Kapoor B."/>
            <person name="Jenkins J."/>
            <person name="Schmutz J."/>
            <person name="Zhebentyayeva T."/>
            <person name="Kuelheim C."/>
            <person name="Coggeshall M."/>
            <person name="Heim C."/>
            <person name="Lasky J.R."/>
            <person name="Leites L."/>
            <person name="Islam-Faridi N."/>
            <person name="Romero-Severson J."/>
            <person name="DeLeo V.L."/>
            <person name="Lucas S.M."/>
            <person name="Lazic D."/>
            <person name="Gailing O."/>
            <person name="Carlson J."/>
            <person name="Staton M."/>
        </authorList>
    </citation>
    <scope>NUCLEOTIDE SEQUENCE [LARGE SCALE GENOMIC DNA]</scope>
    <source>
        <strain evidence="7">Pseudo-F2</strain>
    </source>
</reference>
<dbReference type="GO" id="GO:0003755">
    <property type="term" value="F:peptidyl-prolyl cis-trans isomerase activity"/>
    <property type="evidence" value="ECO:0007669"/>
    <property type="project" value="UniProtKB-KW"/>
</dbReference>
<dbReference type="EMBL" id="JAXUIC010000008">
    <property type="protein sequence ID" value="KAK4575607.1"/>
    <property type="molecule type" value="Genomic_DNA"/>
</dbReference>
<comment type="caution">
    <text evidence="7">The sequence shown here is derived from an EMBL/GenBank/DDBJ whole genome shotgun (WGS) entry which is preliminary data.</text>
</comment>
<evidence type="ECO:0000313" key="7">
    <source>
        <dbReference type="EMBL" id="KAK4575608.1"/>
    </source>
</evidence>
<dbReference type="Pfam" id="PF00254">
    <property type="entry name" value="FKBP_C"/>
    <property type="match status" value="1"/>
</dbReference>
<dbReference type="Proteomes" id="UP001324115">
    <property type="component" value="Unassembled WGS sequence"/>
</dbReference>
<dbReference type="EMBL" id="JAXUIC010000008">
    <property type="protein sequence ID" value="KAK4575608.1"/>
    <property type="molecule type" value="Genomic_DNA"/>
</dbReference>
<dbReference type="AlphaFoldDB" id="A0AAN7EM38"/>
<keyword evidence="3 5" id="KW-0697">Rotamase</keyword>
<feature type="domain" description="PPIase FKBP-type" evidence="6">
    <location>
        <begin position="107"/>
        <end position="210"/>
    </location>
</feature>
<sequence length="215" mass="24030">MGALPFQSLAHFCAASLSPSCMKNEQPKNGMAKSLHDRYPSLVVKRLPRRLLLQFMGFNPILLCVYPIIAAPLPEMKEPEVIRAFQLASGVRIQEIIEGEGPEANEGDVVEVNYVCRRANGYFVHSTVDQFSGESKPITLPLDENQVIEGLKEVLIGMRVGGKRRALIPPSLGYIDENLQPIPEEFGPRRSLLSHANEPLVFEVQLLKVIFKYSF</sequence>
<comment type="catalytic activity">
    <reaction evidence="1 5">
        <text>[protein]-peptidylproline (omega=180) = [protein]-peptidylproline (omega=0)</text>
        <dbReference type="Rhea" id="RHEA:16237"/>
        <dbReference type="Rhea" id="RHEA-COMP:10747"/>
        <dbReference type="Rhea" id="RHEA-COMP:10748"/>
        <dbReference type="ChEBI" id="CHEBI:83833"/>
        <dbReference type="ChEBI" id="CHEBI:83834"/>
        <dbReference type="EC" id="5.2.1.8"/>
    </reaction>
</comment>
<evidence type="ECO:0000256" key="3">
    <source>
        <dbReference type="ARBA" id="ARBA00023110"/>
    </source>
</evidence>
<evidence type="ECO:0000256" key="1">
    <source>
        <dbReference type="ARBA" id="ARBA00000971"/>
    </source>
</evidence>
<evidence type="ECO:0000256" key="5">
    <source>
        <dbReference type="PROSITE-ProRule" id="PRU00277"/>
    </source>
</evidence>